<sequence length="60" mass="5933">MASQLGGASKSSAGDLAGACRSSSVASHDETSLALVQSASSIPINTASIVSNMAQEIKHT</sequence>
<evidence type="ECO:0000313" key="2">
    <source>
        <dbReference type="EMBL" id="EKM83975.1"/>
    </source>
</evidence>
<evidence type="ECO:0000256" key="1">
    <source>
        <dbReference type="SAM" id="MobiDB-lite"/>
    </source>
</evidence>
<dbReference type="GeneID" id="18831765"/>
<keyword evidence="3" id="KW-1185">Reference proteome</keyword>
<evidence type="ECO:0000313" key="3">
    <source>
        <dbReference type="Proteomes" id="UP000008493"/>
    </source>
</evidence>
<dbReference type="AlphaFoldDB" id="K5Y6Y9"/>
<dbReference type="EMBL" id="JH971385">
    <property type="protein sequence ID" value="EKM83975.1"/>
    <property type="molecule type" value="Genomic_DNA"/>
</dbReference>
<gene>
    <name evidence="2" type="ORF">AGABI1DRAFT_81703</name>
</gene>
<dbReference type="HOGENOM" id="CLU_2941187_0_0_1"/>
<feature type="region of interest" description="Disordered" evidence="1">
    <location>
        <begin position="1"/>
        <end position="21"/>
    </location>
</feature>
<dbReference type="InParanoid" id="K5Y6Y9"/>
<protein>
    <submittedName>
        <fullName evidence="2">Uncharacterized protein</fullName>
    </submittedName>
</protein>
<proteinExistence type="predicted"/>
<dbReference type="Proteomes" id="UP000008493">
    <property type="component" value="Unassembled WGS sequence"/>
</dbReference>
<dbReference type="RefSeq" id="XP_007325286.1">
    <property type="nucleotide sequence ID" value="XM_007325224.1"/>
</dbReference>
<name>K5Y6Y9_AGABU</name>
<reference evidence="3" key="1">
    <citation type="journal article" date="2012" name="Proc. Natl. Acad. Sci. U.S.A.">
        <title>Genome sequence of the button mushroom Agaricus bisporus reveals mechanisms governing adaptation to a humic-rich ecological niche.</title>
        <authorList>
            <person name="Morin E."/>
            <person name="Kohler A."/>
            <person name="Baker A.R."/>
            <person name="Foulongne-Oriol M."/>
            <person name="Lombard V."/>
            <person name="Nagy L.G."/>
            <person name="Ohm R.A."/>
            <person name="Patyshakuliyeva A."/>
            <person name="Brun A."/>
            <person name="Aerts A.L."/>
            <person name="Bailey A.M."/>
            <person name="Billette C."/>
            <person name="Coutinho P.M."/>
            <person name="Deakin G."/>
            <person name="Doddapaneni H."/>
            <person name="Floudas D."/>
            <person name="Grimwood J."/>
            <person name="Hilden K."/>
            <person name="Kuees U."/>
            <person name="LaButti K.M."/>
            <person name="Lapidus A."/>
            <person name="Lindquist E.A."/>
            <person name="Lucas S.M."/>
            <person name="Murat C."/>
            <person name="Riley R.W."/>
            <person name="Salamov A.A."/>
            <person name="Schmutz J."/>
            <person name="Subramanian V."/>
            <person name="Woesten H.A.B."/>
            <person name="Xu J."/>
            <person name="Eastwood D.C."/>
            <person name="Foster G.D."/>
            <person name="Sonnenberg A.S."/>
            <person name="Cullen D."/>
            <person name="de Vries R.P."/>
            <person name="Lundell T."/>
            <person name="Hibbett D.S."/>
            <person name="Henrissat B."/>
            <person name="Burton K.S."/>
            <person name="Kerrigan R.W."/>
            <person name="Challen M.P."/>
            <person name="Grigoriev I.V."/>
            <person name="Martin F."/>
        </authorList>
    </citation>
    <scope>NUCLEOTIDE SEQUENCE [LARGE SCALE GENOMIC DNA]</scope>
    <source>
        <strain evidence="3">JB137-S8 / ATCC MYA-4627 / FGSC 10392</strain>
    </source>
</reference>
<organism evidence="2 3">
    <name type="scientific">Agaricus bisporus var. burnettii (strain JB137-S8 / ATCC MYA-4627 / FGSC 10392)</name>
    <name type="common">White button mushroom</name>
    <dbReference type="NCBI Taxonomy" id="597362"/>
    <lineage>
        <taxon>Eukaryota</taxon>
        <taxon>Fungi</taxon>
        <taxon>Dikarya</taxon>
        <taxon>Basidiomycota</taxon>
        <taxon>Agaricomycotina</taxon>
        <taxon>Agaricomycetes</taxon>
        <taxon>Agaricomycetidae</taxon>
        <taxon>Agaricales</taxon>
        <taxon>Agaricineae</taxon>
        <taxon>Agaricaceae</taxon>
        <taxon>Agaricus</taxon>
    </lineage>
</organism>
<dbReference type="KEGG" id="abp:AGABI1DRAFT81703"/>
<accession>K5Y6Y9</accession>